<dbReference type="RefSeq" id="WP_140019581.1">
    <property type="nucleotide sequence ID" value="NZ_JACIEX010000002.1"/>
</dbReference>
<dbReference type="Proteomes" id="UP000553980">
    <property type="component" value="Unassembled WGS sequence"/>
</dbReference>
<evidence type="ECO:0000313" key="5">
    <source>
        <dbReference type="Proteomes" id="UP000553980"/>
    </source>
</evidence>
<protein>
    <submittedName>
        <fullName evidence="3">Baseplate assembly protein</fullName>
    </submittedName>
</protein>
<evidence type="ECO:0000313" key="2">
    <source>
        <dbReference type="EMBL" id="MBB4092618.1"/>
    </source>
</evidence>
<dbReference type="InterPro" id="IPR007048">
    <property type="entry name" value="IraD/Gp25-like"/>
</dbReference>
<gene>
    <name evidence="3" type="ORF">FIB18_04220</name>
    <name evidence="2" type="ORF">GGQ79_001103</name>
</gene>
<reference evidence="2 5" key="3">
    <citation type="submission" date="2020-08" db="EMBL/GenBank/DDBJ databases">
        <title>Genomic Encyclopedia of Type Strains, Phase IV (KMG-IV): sequencing the most valuable type-strain genomes for metagenomic binning, comparative biology and taxonomic classification.</title>
        <authorList>
            <person name="Goeker M."/>
        </authorList>
    </citation>
    <scope>NUCLEOTIDE SEQUENCE [LARGE SCALE GENOMIC DNA]</scope>
    <source>
        <strain evidence="2 5">DSM 23868</strain>
    </source>
</reference>
<dbReference type="AlphaFoldDB" id="A0A5C5CT24"/>
<reference evidence="3" key="2">
    <citation type="submission" date="2019-06" db="EMBL/GenBank/DDBJ databases">
        <authorList>
            <person name="Hu M."/>
        </authorList>
    </citation>
    <scope>NUCLEOTIDE SEQUENCE</scope>
    <source>
        <strain evidence="3">08RB2639</strain>
    </source>
</reference>
<feature type="domain" description="IraD/Gp25-like" evidence="1">
    <location>
        <begin position="18"/>
        <end position="98"/>
    </location>
</feature>
<dbReference type="OrthoDB" id="9802846at2"/>
<sequence>MSSLGFSNVDGSLLAGFDHVRQSIEVILTTPVGSRVMRRDFGSELMGLIDRPMNDRVILGIYSACAMAIAKWEPRFAVTGIDIGDLNEQGVIDLQIRGVYYPNGHKGDFSVTEGETSTSITIARTMS</sequence>
<proteinExistence type="predicted"/>
<dbReference type="Proteomes" id="UP000313390">
    <property type="component" value="Unassembled WGS sequence"/>
</dbReference>
<dbReference type="SUPFAM" id="SSF160719">
    <property type="entry name" value="gpW/gp25-like"/>
    <property type="match status" value="1"/>
</dbReference>
<evidence type="ECO:0000259" key="1">
    <source>
        <dbReference type="Pfam" id="PF04965"/>
    </source>
</evidence>
<evidence type="ECO:0000313" key="3">
    <source>
        <dbReference type="EMBL" id="TNV14443.1"/>
    </source>
</evidence>
<reference evidence="3 4" key="1">
    <citation type="journal article" date="2011" name="Int. J. Syst. Evol. Microbiol.">
        <title>Ochrobactrum pecoris sp. nov., isolated from farm animals.</title>
        <authorList>
            <person name="Kampfer P."/>
            <person name="Huber B."/>
            <person name="Busse H.J."/>
            <person name="Scholz H.C."/>
            <person name="Tomaso H."/>
            <person name="Hotzel H."/>
            <person name="Melzer F."/>
        </authorList>
    </citation>
    <scope>NUCLEOTIDE SEQUENCE [LARGE SCALE GENOMIC DNA]</scope>
    <source>
        <strain evidence="3 4">08RB2639</strain>
    </source>
</reference>
<keyword evidence="5" id="KW-1185">Reference proteome</keyword>
<evidence type="ECO:0000313" key="4">
    <source>
        <dbReference type="Proteomes" id="UP000313390"/>
    </source>
</evidence>
<accession>A0A5C5CT24</accession>
<dbReference type="EMBL" id="VEWK01000002">
    <property type="protein sequence ID" value="TNV14443.1"/>
    <property type="molecule type" value="Genomic_DNA"/>
</dbReference>
<organism evidence="3 4">
    <name type="scientific">Brucella pecoris</name>
    <dbReference type="NCBI Taxonomy" id="867683"/>
    <lineage>
        <taxon>Bacteria</taxon>
        <taxon>Pseudomonadati</taxon>
        <taxon>Pseudomonadota</taxon>
        <taxon>Alphaproteobacteria</taxon>
        <taxon>Hyphomicrobiales</taxon>
        <taxon>Brucellaceae</taxon>
        <taxon>Brucella/Ochrobactrum group</taxon>
        <taxon>Brucella</taxon>
    </lineage>
</organism>
<comment type="caution">
    <text evidence="3">The sequence shown here is derived from an EMBL/GenBank/DDBJ whole genome shotgun (WGS) entry which is preliminary data.</text>
</comment>
<dbReference type="Pfam" id="PF04965">
    <property type="entry name" value="GPW_gp25"/>
    <property type="match status" value="1"/>
</dbReference>
<dbReference type="Gene3D" id="3.10.450.40">
    <property type="match status" value="1"/>
</dbReference>
<dbReference type="EMBL" id="JACIEX010000002">
    <property type="protein sequence ID" value="MBB4092618.1"/>
    <property type="molecule type" value="Genomic_DNA"/>
</dbReference>
<name>A0A5C5CT24_9HYPH</name>